<comment type="caution">
    <text evidence="2">The sequence shown here is derived from an EMBL/GenBank/DDBJ whole genome shotgun (WGS) entry which is preliminary data.</text>
</comment>
<evidence type="ECO:0000256" key="1">
    <source>
        <dbReference type="SAM" id="MobiDB-lite"/>
    </source>
</evidence>
<name>A0AAD5STG8_9FUNG</name>
<proteinExistence type="predicted"/>
<dbReference type="EMBL" id="JADGJH010002051">
    <property type="protein sequence ID" value="KAJ3104545.1"/>
    <property type="molecule type" value="Genomic_DNA"/>
</dbReference>
<dbReference type="AlphaFoldDB" id="A0AAD5STG8"/>
<keyword evidence="3" id="KW-1185">Reference proteome</keyword>
<sequence length="545" mass="60568">SDAEEKILNSHCGKITAGSAARSQSTRNGDGALGLCRKIEKSFDSRKVSRKCDAFDKFSPDTFRSCANVSVGDTDAMMVVILGAEKKMNQQTREEKIPFKHAATAMARPKGFLDKTSRSAGRRDRELDGGYKYEEMKASNNFTIIIIVYQKPLEKIQTEVFHRLSQKKHMMVQAEKNRKKSHKFSCTDPELTDTISENLRQLNDSELGEEQNKDTDDKQQQQQNNNKQQEQHAKYLLDQKQQQQQQQQNFLESIEKEKEEPDIFEFSKLFRQIAKSARRGPSILKNSPVLPKSAEIISRRNNLLKISELVASTTTMTITAAIGAVEENLVRQTSARGKREHLAQHVTETHEIGAVATKAVTGEIKTEKLNADTIPTTPQYNTDLFENNLLRGIPPLPATTATATKTTAIPATTITKTSPPLPPPLSQSAKDPPVLKSQICLTSSIATELFATNSASLMTSAPLDKETKHYSRCSLSANDSSLPLIQVAAAAAIPWQPLGINCLLNSRTVIPTRFVCPPKISDVVAQVADEKITVPQYIRVWKHET</sequence>
<reference evidence="2" key="1">
    <citation type="submission" date="2020-05" db="EMBL/GenBank/DDBJ databases">
        <title>Phylogenomic resolution of chytrid fungi.</title>
        <authorList>
            <person name="Stajich J.E."/>
            <person name="Amses K."/>
            <person name="Simmons R."/>
            <person name="Seto K."/>
            <person name="Myers J."/>
            <person name="Bonds A."/>
            <person name="Quandt C.A."/>
            <person name="Barry K."/>
            <person name="Liu P."/>
            <person name="Grigoriev I."/>
            <person name="Longcore J.E."/>
            <person name="James T.Y."/>
        </authorList>
    </citation>
    <scope>NUCLEOTIDE SEQUENCE</scope>
    <source>
        <strain evidence="2">JEL0513</strain>
    </source>
</reference>
<feature type="compositionally biased region" description="Basic and acidic residues" evidence="1">
    <location>
        <begin position="210"/>
        <end position="219"/>
    </location>
</feature>
<protein>
    <submittedName>
        <fullName evidence="2">Uncharacterized protein</fullName>
    </submittedName>
</protein>
<feature type="region of interest" description="Disordered" evidence="1">
    <location>
        <begin position="206"/>
        <end position="233"/>
    </location>
</feature>
<gene>
    <name evidence="2" type="ORF">HK100_004042</name>
</gene>
<feature type="non-terminal residue" evidence="2">
    <location>
        <position position="545"/>
    </location>
</feature>
<evidence type="ECO:0000313" key="3">
    <source>
        <dbReference type="Proteomes" id="UP001211907"/>
    </source>
</evidence>
<dbReference type="Proteomes" id="UP001211907">
    <property type="component" value="Unassembled WGS sequence"/>
</dbReference>
<evidence type="ECO:0000313" key="2">
    <source>
        <dbReference type="EMBL" id="KAJ3104545.1"/>
    </source>
</evidence>
<accession>A0AAD5STG8</accession>
<organism evidence="2 3">
    <name type="scientific">Physocladia obscura</name>
    <dbReference type="NCBI Taxonomy" id="109957"/>
    <lineage>
        <taxon>Eukaryota</taxon>
        <taxon>Fungi</taxon>
        <taxon>Fungi incertae sedis</taxon>
        <taxon>Chytridiomycota</taxon>
        <taxon>Chytridiomycota incertae sedis</taxon>
        <taxon>Chytridiomycetes</taxon>
        <taxon>Chytridiales</taxon>
        <taxon>Chytriomycetaceae</taxon>
        <taxon>Physocladia</taxon>
    </lineage>
</organism>